<dbReference type="OrthoDB" id="331111at2"/>
<dbReference type="Proteomes" id="UP000297762">
    <property type="component" value="Unassembled WGS sequence"/>
</dbReference>
<comment type="caution">
    <text evidence="7">The sequence shown here is derived from an EMBL/GenBank/DDBJ whole genome shotgun (WGS) entry which is preliminary data.</text>
</comment>
<keyword evidence="3" id="KW-0963">Cytoplasm</keyword>
<evidence type="ECO:0000259" key="6">
    <source>
        <dbReference type="Pfam" id="PF22544"/>
    </source>
</evidence>
<evidence type="ECO:0000313" key="7">
    <source>
        <dbReference type="EMBL" id="TGL64327.1"/>
    </source>
</evidence>
<keyword evidence="4" id="KW-0969">Cilium</keyword>
<protein>
    <submittedName>
        <fullName evidence="7">Choice-of-anchor D domain-containing protein</fullName>
    </submittedName>
</protein>
<evidence type="ECO:0000313" key="8">
    <source>
        <dbReference type="Proteomes" id="UP000297762"/>
    </source>
</evidence>
<dbReference type="AlphaFoldDB" id="A0A4R9KC40"/>
<dbReference type="GO" id="GO:0005737">
    <property type="term" value="C:cytoplasm"/>
    <property type="evidence" value="ECO:0007669"/>
    <property type="project" value="UniProtKB-SubCell"/>
</dbReference>
<dbReference type="EMBL" id="RQGF01000008">
    <property type="protein sequence ID" value="TGL64327.1"/>
    <property type="molecule type" value="Genomic_DNA"/>
</dbReference>
<dbReference type="NCBIfam" id="NF012200">
    <property type="entry name" value="choice_anch_D"/>
    <property type="match status" value="1"/>
</dbReference>
<dbReference type="InterPro" id="IPR053879">
    <property type="entry name" value="HYDIN_VesB_CFA65-like_Ig"/>
</dbReference>
<comment type="subcellular location">
    <subcellularLocation>
        <location evidence="1">Cell projection</location>
        <location evidence="1">Cilium</location>
    </subcellularLocation>
    <subcellularLocation>
        <location evidence="2">Cytoplasm</location>
    </subcellularLocation>
</comment>
<evidence type="ECO:0000256" key="5">
    <source>
        <dbReference type="ARBA" id="ARBA00023273"/>
    </source>
</evidence>
<feature type="domain" description="HYDIN/VesB/CFA65-like Ig-like" evidence="6">
    <location>
        <begin position="302"/>
        <end position="384"/>
    </location>
</feature>
<sequence>MTVIVFFFAFGNCTKDTSIPLLFGASSSNGSYKGIQGIYLIDQEGKKYPSGSTYSFGNSYEYTSSPVQNFTIACDCPDSEFVNLTGNPIIDVAGLHLDQFMFPGILPSYGETISENNPSNVEISFLPSSLGVKTAKLIIPTNDPNIGSYILNLVGTGKNFAAPRFQVTEEGENTYIGGRINFVTSPGQSITRTFVVSNTGEKELTVNLEDPYSDHIGFTWSETNLTIAPGKKKKFTTTYNYSPTGFLYYGITLRFTTNDPNSPIFDHFYGAFSVATPAPAVDISYGNENGMIDVRGSGAVVQVGNAEPGKTSSALVFTMKNTGNANLDFSQGTFSLSGDNQNEFVVIPPTQAILAPGEKTTFSVRLKPNSVGFKIALLTFEYATRYADDPYPYPFNITLLGGGGKKDVYVTWPISRNKEVNTYKGGHTVCYKKGSSFSAETDPGTKCEDVLNWESFAYAPTFTKLYKLSKGTWYVRIKSFVNRSPYGLWKSEFSPVQTVVIP</sequence>
<organism evidence="7 8">
    <name type="scientific">Leptospira sarikeiensis</name>
    <dbReference type="NCBI Taxonomy" id="2484943"/>
    <lineage>
        <taxon>Bacteria</taxon>
        <taxon>Pseudomonadati</taxon>
        <taxon>Spirochaetota</taxon>
        <taxon>Spirochaetia</taxon>
        <taxon>Leptospirales</taxon>
        <taxon>Leptospiraceae</taxon>
        <taxon>Leptospira</taxon>
    </lineage>
</organism>
<proteinExistence type="predicted"/>
<accession>A0A4R9KC40</accession>
<dbReference type="Gene3D" id="2.60.40.10">
    <property type="entry name" value="Immunoglobulins"/>
    <property type="match status" value="2"/>
</dbReference>
<keyword evidence="8" id="KW-1185">Reference proteome</keyword>
<dbReference type="RefSeq" id="WP_135648033.1">
    <property type="nucleotide sequence ID" value="NZ_RQGF01000008.1"/>
</dbReference>
<gene>
    <name evidence="7" type="ORF">EHQ64_03095</name>
</gene>
<evidence type="ECO:0000256" key="2">
    <source>
        <dbReference type="ARBA" id="ARBA00004496"/>
    </source>
</evidence>
<evidence type="ECO:0000256" key="3">
    <source>
        <dbReference type="ARBA" id="ARBA00022490"/>
    </source>
</evidence>
<dbReference type="Pfam" id="PF22544">
    <property type="entry name" value="HYDIN_VesB_CFA65-like_Ig"/>
    <property type="match status" value="1"/>
</dbReference>
<reference evidence="7" key="1">
    <citation type="journal article" date="2019" name="PLoS Negl. Trop. Dis.">
        <title>Revisiting the worldwide diversity of Leptospira species in the environment.</title>
        <authorList>
            <person name="Vincent A.T."/>
            <person name="Schiettekatte O."/>
            <person name="Bourhy P."/>
            <person name="Veyrier F.J."/>
            <person name="Picardeau M."/>
        </authorList>
    </citation>
    <scope>NUCLEOTIDE SEQUENCE [LARGE SCALE GENOMIC DNA]</scope>
    <source>
        <strain evidence="7">201702455</strain>
    </source>
</reference>
<evidence type="ECO:0000256" key="4">
    <source>
        <dbReference type="ARBA" id="ARBA00023069"/>
    </source>
</evidence>
<dbReference type="InterPro" id="IPR013783">
    <property type="entry name" value="Ig-like_fold"/>
</dbReference>
<evidence type="ECO:0000256" key="1">
    <source>
        <dbReference type="ARBA" id="ARBA00004138"/>
    </source>
</evidence>
<name>A0A4R9KC40_9LEPT</name>
<keyword evidence="5" id="KW-0966">Cell projection</keyword>